<dbReference type="OMA" id="AGVYRYW"/>
<evidence type="ECO:0000259" key="2">
    <source>
        <dbReference type="PROSITE" id="PS01148"/>
    </source>
</evidence>
<dbReference type="PANTHER" id="PTHR33279">
    <property type="entry name" value="SULFUR CARRIER PROTEIN YEDF-RELATED"/>
    <property type="match status" value="1"/>
</dbReference>
<dbReference type="PROSITE" id="PS01148">
    <property type="entry name" value="UPF0033"/>
    <property type="match status" value="1"/>
</dbReference>
<evidence type="ECO:0000313" key="5">
    <source>
        <dbReference type="Proteomes" id="UP000060043"/>
    </source>
</evidence>
<dbReference type="EMBL" id="CP013695">
    <property type="protein sequence ID" value="ALU32019.1"/>
    <property type="molecule type" value="Genomic_DNA"/>
</dbReference>
<dbReference type="EMBL" id="CP013694">
    <property type="protein sequence ID" value="ALU29290.1"/>
    <property type="molecule type" value="Genomic_DNA"/>
</dbReference>
<dbReference type="SUPFAM" id="SSF64307">
    <property type="entry name" value="SirA-like"/>
    <property type="match status" value="1"/>
</dbReference>
<dbReference type="Gene3D" id="3.30.110.40">
    <property type="entry name" value="TusA-like domain"/>
    <property type="match status" value="1"/>
</dbReference>
<protein>
    <submittedName>
        <fullName evidence="3">Response regulator SirA</fullName>
    </submittedName>
</protein>
<feature type="domain" description="UPF0033" evidence="2">
    <location>
        <begin position="11"/>
        <end position="35"/>
    </location>
</feature>
<accession>A0A0U3F829</accession>
<dbReference type="Pfam" id="PF01206">
    <property type="entry name" value="TusA"/>
    <property type="match status" value="1"/>
</dbReference>
<dbReference type="InterPro" id="IPR036868">
    <property type="entry name" value="TusA-like_sf"/>
</dbReference>
<gene>
    <name evidence="3" type="ORF">ATY89_04605</name>
    <name evidence="4" type="ORF">ATZ20_07630</name>
</gene>
<comment type="similarity">
    <text evidence="1">Belongs to the sulfur carrier protein TusA family.</text>
</comment>
<dbReference type="AlphaFoldDB" id="A0A0U3F829"/>
<dbReference type="GeneID" id="14550865"/>
<dbReference type="InterPro" id="IPR001455">
    <property type="entry name" value="TusA-like"/>
</dbReference>
<dbReference type="PaxDb" id="1435377-SUSAZ_01705"/>
<evidence type="ECO:0000313" key="4">
    <source>
        <dbReference type="EMBL" id="ALU32019.1"/>
    </source>
</evidence>
<sequence length="80" mass="8856">MTQEAKISKTLDARGMYCPGPVLETAKAIKQIQVGEVLEVLATDPAAKPDIEAWARRTGHQILDIQQQGDATRILIKRMK</sequence>
<dbReference type="RefSeq" id="WP_011277253.1">
    <property type="nucleotide sequence ID" value="NZ_BHWZ01000001.1"/>
</dbReference>
<evidence type="ECO:0000256" key="1">
    <source>
        <dbReference type="ARBA" id="ARBA00008984"/>
    </source>
</evidence>
<dbReference type="STRING" id="1435377.SUSAZ_01705"/>
<dbReference type="CDD" id="cd00291">
    <property type="entry name" value="SirA_YedF_YeeD"/>
    <property type="match status" value="1"/>
</dbReference>
<dbReference type="Proteomes" id="UP000065473">
    <property type="component" value="Chromosome"/>
</dbReference>
<name>A0A0U3F829_9CREN</name>
<dbReference type="Proteomes" id="UP000060043">
    <property type="component" value="Chromosome"/>
</dbReference>
<dbReference type="PANTHER" id="PTHR33279:SF6">
    <property type="entry name" value="SULFUR CARRIER PROTEIN YEDF-RELATED"/>
    <property type="match status" value="1"/>
</dbReference>
<reference evidence="5 6" key="1">
    <citation type="submission" date="2015-12" db="EMBL/GenBank/DDBJ databases">
        <title>A stable core within a dynamic pangenome in Sulfolobus acidocaldarius.</title>
        <authorList>
            <person name="Anderson R."/>
            <person name="Kouris A."/>
            <person name="Seward C."/>
            <person name="Campbell K."/>
            <person name="Whitaker R."/>
        </authorList>
    </citation>
    <scope>NUCLEOTIDE SEQUENCE [LARGE SCALE GENOMIC DNA]</scope>
    <source>
        <strain evidence="3 6">GG12-C01-09</strain>
        <strain evidence="4 5">NG05B_CO5_07</strain>
    </source>
</reference>
<proteinExistence type="inferred from homology"/>
<evidence type="ECO:0000313" key="6">
    <source>
        <dbReference type="Proteomes" id="UP000065473"/>
    </source>
</evidence>
<dbReference type="OrthoDB" id="45650at2157"/>
<evidence type="ECO:0000313" key="3">
    <source>
        <dbReference type="EMBL" id="ALU29290.1"/>
    </source>
</evidence>
<organism evidence="3 6">
    <name type="scientific">Sulfolobus acidocaldarius</name>
    <dbReference type="NCBI Taxonomy" id="2285"/>
    <lineage>
        <taxon>Archaea</taxon>
        <taxon>Thermoproteota</taxon>
        <taxon>Thermoprotei</taxon>
        <taxon>Sulfolobales</taxon>
        <taxon>Sulfolobaceae</taxon>
        <taxon>Sulfolobus</taxon>
    </lineage>
</organism>